<sequence length="93" mass="10722">MIGSVVTKEVEDKDKKMMTMQFILPEKYRKEEEVLRPVDKRVVIREEGERKYGVVKFGGVATEEVVVKKAIDLVYGQVAPENYYKHNQAKGFA</sequence>
<protein>
    <submittedName>
        <fullName evidence="1">Uncharacterized protein</fullName>
    </submittedName>
</protein>
<organism evidence="1 2">
    <name type="scientific">Camellia lanceoleosa</name>
    <dbReference type="NCBI Taxonomy" id="1840588"/>
    <lineage>
        <taxon>Eukaryota</taxon>
        <taxon>Viridiplantae</taxon>
        <taxon>Streptophyta</taxon>
        <taxon>Embryophyta</taxon>
        <taxon>Tracheophyta</taxon>
        <taxon>Spermatophyta</taxon>
        <taxon>Magnoliopsida</taxon>
        <taxon>eudicotyledons</taxon>
        <taxon>Gunneridae</taxon>
        <taxon>Pentapetalae</taxon>
        <taxon>asterids</taxon>
        <taxon>Ericales</taxon>
        <taxon>Theaceae</taxon>
        <taxon>Camellia</taxon>
    </lineage>
</organism>
<evidence type="ECO:0000313" key="2">
    <source>
        <dbReference type="Proteomes" id="UP001060215"/>
    </source>
</evidence>
<evidence type="ECO:0000313" key="1">
    <source>
        <dbReference type="EMBL" id="KAI8028602.1"/>
    </source>
</evidence>
<gene>
    <name evidence="1" type="ORF">LOK49_LG02G01735</name>
</gene>
<keyword evidence="2" id="KW-1185">Reference proteome</keyword>
<name>A0ACC0IUI4_9ERIC</name>
<proteinExistence type="predicted"/>
<dbReference type="Proteomes" id="UP001060215">
    <property type="component" value="Chromosome 3"/>
</dbReference>
<dbReference type="EMBL" id="CM045760">
    <property type="protein sequence ID" value="KAI8028602.1"/>
    <property type="molecule type" value="Genomic_DNA"/>
</dbReference>
<accession>A0ACC0IUI4</accession>
<comment type="caution">
    <text evidence="1">The sequence shown here is derived from an EMBL/GenBank/DDBJ whole genome shotgun (WGS) entry which is preliminary data.</text>
</comment>
<reference evidence="1 2" key="1">
    <citation type="journal article" date="2022" name="Plant J.">
        <title>Chromosome-level genome of Camellia lanceoleosa provides a valuable resource for understanding genome evolution and self-incompatibility.</title>
        <authorList>
            <person name="Gong W."/>
            <person name="Xiao S."/>
            <person name="Wang L."/>
            <person name="Liao Z."/>
            <person name="Chang Y."/>
            <person name="Mo W."/>
            <person name="Hu G."/>
            <person name="Li W."/>
            <person name="Zhao G."/>
            <person name="Zhu H."/>
            <person name="Hu X."/>
            <person name="Ji K."/>
            <person name="Xiang X."/>
            <person name="Song Q."/>
            <person name="Yuan D."/>
            <person name="Jin S."/>
            <person name="Zhang L."/>
        </authorList>
    </citation>
    <scope>NUCLEOTIDE SEQUENCE [LARGE SCALE GENOMIC DNA]</scope>
    <source>
        <strain evidence="1">SQ_2022a</strain>
    </source>
</reference>